<dbReference type="SUPFAM" id="SSF161070">
    <property type="entry name" value="SNF-like"/>
    <property type="match status" value="1"/>
</dbReference>
<feature type="transmembrane region" description="Helical" evidence="6">
    <location>
        <begin position="43"/>
        <end position="65"/>
    </location>
</feature>
<feature type="transmembrane region" description="Helical" evidence="6">
    <location>
        <begin position="12"/>
        <end position="31"/>
    </location>
</feature>
<evidence type="ECO:0000313" key="8">
    <source>
        <dbReference type="Proteomes" id="UP000287361"/>
    </source>
</evidence>
<feature type="transmembrane region" description="Helical" evidence="6">
    <location>
        <begin position="307"/>
        <end position="332"/>
    </location>
</feature>
<feature type="transmembrane region" description="Helical" evidence="6">
    <location>
        <begin position="217"/>
        <end position="241"/>
    </location>
</feature>
<keyword evidence="8" id="KW-1185">Reference proteome</keyword>
<feature type="transmembrane region" description="Helical" evidence="6">
    <location>
        <begin position="393"/>
        <end position="411"/>
    </location>
</feature>
<keyword evidence="5 6" id="KW-0472">Membrane</keyword>
<comment type="subcellular location">
    <subcellularLocation>
        <location evidence="1">Membrane</location>
        <topology evidence="1">Multi-pass membrane protein</topology>
    </subcellularLocation>
</comment>
<keyword evidence="4 6" id="KW-1133">Transmembrane helix</keyword>
<name>A0A401LGD2_9FIRM</name>
<keyword evidence="2" id="KW-0813">Transport</keyword>
<protein>
    <submittedName>
        <fullName evidence="7">Transporter</fullName>
    </submittedName>
</protein>
<evidence type="ECO:0000313" key="7">
    <source>
        <dbReference type="EMBL" id="GCB30570.1"/>
    </source>
</evidence>
<dbReference type="GO" id="GO:0016020">
    <property type="term" value="C:membrane"/>
    <property type="evidence" value="ECO:0007669"/>
    <property type="project" value="UniProtKB-SubCell"/>
</dbReference>
<evidence type="ECO:0000256" key="4">
    <source>
        <dbReference type="ARBA" id="ARBA00022989"/>
    </source>
</evidence>
<dbReference type="InterPro" id="IPR037272">
    <property type="entry name" value="SNS_sf"/>
</dbReference>
<dbReference type="OrthoDB" id="9762833at2"/>
<dbReference type="Proteomes" id="UP000287361">
    <property type="component" value="Unassembled WGS sequence"/>
</dbReference>
<dbReference type="PROSITE" id="PS50267">
    <property type="entry name" value="NA_NEUROTRAN_SYMP_3"/>
    <property type="match status" value="1"/>
</dbReference>
<gene>
    <name evidence="7" type="ORF">KGMB03357_22310</name>
</gene>
<feature type="transmembrane region" description="Helical" evidence="6">
    <location>
        <begin position="344"/>
        <end position="365"/>
    </location>
</feature>
<feature type="transmembrane region" description="Helical" evidence="6">
    <location>
        <begin position="175"/>
        <end position="197"/>
    </location>
</feature>
<keyword evidence="3 6" id="KW-0812">Transmembrane</keyword>
<evidence type="ECO:0000256" key="3">
    <source>
        <dbReference type="ARBA" id="ARBA00022692"/>
    </source>
</evidence>
<dbReference type="InterPro" id="IPR047218">
    <property type="entry name" value="YocR/YhdH-like"/>
</dbReference>
<organism evidence="7 8">
    <name type="scientific">Anaerotignum faecicola</name>
    <dbReference type="NCBI Taxonomy" id="2358141"/>
    <lineage>
        <taxon>Bacteria</taxon>
        <taxon>Bacillati</taxon>
        <taxon>Bacillota</taxon>
        <taxon>Clostridia</taxon>
        <taxon>Lachnospirales</taxon>
        <taxon>Anaerotignaceae</taxon>
        <taxon>Anaerotignum</taxon>
    </lineage>
</organism>
<dbReference type="PRINTS" id="PR00176">
    <property type="entry name" value="NANEUSMPORT"/>
</dbReference>
<sequence length="460" mass="49293">MSTTENRGQFGSKLGFILSAAGSAVGLGNIWKFPGKAYNCGGGAFLLVYIIMVALIGTTVMMAEFTVGRNAHKNALGSFRAISQKWGFAGGLGVLTGFIILCYYCQVGGWTMKYIYAYIAEAKMVYADPTAYFLGMLGANGFPLQGAVIFPLIFLFLTAFILSHGTAGIEKMSKVLMPLLFVLLIGLMIRSCTLPGADAGLKYMLNVDFSTINSNAILVALGQAFFSLSLGMGIMVTYASYLSDEDNLISNTGIVCVLDTLVALFAGFMIIPAVFATGIDPGMGGGFAFATLAGVFEAIPGGTLFGLLFYFLLFFAAVTSSTSIMEGTIAFLIEEKGLKRNHALLGTSVVVFIIGVFYTLSQVYMNIKGIWVSKNGIEYPIFGDFLEYLTDRLLLPLGALFSVICVGWVWSPEKSVEEATSHGRFKFSLAPVYKFMVKIVDPIAIGVIIVAGLVFGMSIS</sequence>
<feature type="transmembrane region" description="Helical" evidence="6">
    <location>
        <begin position="432"/>
        <end position="459"/>
    </location>
</feature>
<feature type="transmembrane region" description="Helical" evidence="6">
    <location>
        <begin position="142"/>
        <end position="163"/>
    </location>
</feature>
<feature type="transmembrane region" description="Helical" evidence="6">
    <location>
        <begin position="253"/>
        <end position="275"/>
    </location>
</feature>
<accession>A0A401LGD2</accession>
<dbReference type="Pfam" id="PF00209">
    <property type="entry name" value="SNF"/>
    <property type="match status" value="2"/>
</dbReference>
<comment type="caution">
    <text evidence="7">The sequence shown here is derived from an EMBL/GenBank/DDBJ whole genome shotgun (WGS) entry which is preliminary data.</text>
</comment>
<dbReference type="NCBIfam" id="NF037979">
    <property type="entry name" value="Na_transp"/>
    <property type="match status" value="1"/>
</dbReference>
<dbReference type="AlphaFoldDB" id="A0A401LGD2"/>
<evidence type="ECO:0000256" key="6">
    <source>
        <dbReference type="SAM" id="Phobius"/>
    </source>
</evidence>
<feature type="transmembrane region" description="Helical" evidence="6">
    <location>
        <begin position="86"/>
        <end position="106"/>
    </location>
</feature>
<evidence type="ECO:0000256" key="5">
    <source>
        <dbReference type="ARBA" id="ARBA00023136"/>
    </source>
</evidence>
<evidence type="ECO:0000256" key="2">
    <source>
        <dbReference type="ARBA" id="ARBA00022448"/>
    </source>
</evidence>
<dbReference type="EMBL" id="BHVZ01000014">
    <property type="protein sequence ID" value="GCB30570.1"/>
    <property type="molecule type" value="Genomic_DNA"/>
</dbReference>
<evidence type="ECO:0000256" key="1">
    <source>
        <dbReference type="ARBA" id="ARBA00004141"/>
    </source>
</evidence>
<reference evidence="7 8" key="1">
    <citation type="submission" date="2018-10" db="EMBL/GenBank/DDBJ databases">
        <title>Draft Genome Sequence of Anaerotignum sp. KCTC 15736.</title>
        <authorList>
            <person name="Choi S.H."/>
            <person name="Kim J.S."/>
            <person name="Kang S.W."/>
            <person name="Lee J.S."/>
            <person name="Park S.H."/>
        </authorList>
    </citation>
    <scope>NUCLEOTIDE SEQUENCE [LARGE SCALE GENOMIC DNA]</scope>
    <source>
        <strain evidence="7 8">KCTC 15736</strain>
    </source>
</reference>
<dbReference type="CDD" id="cd10336">
    <property type="entry name" value="SLC6sbd_Tyt1-Like"/>
    <property type="match status" value="1"/>
</dbReference>
<proteinExistence type="predicted"/>
<dbReference type="InterPro" id="IPR000175">
    <property type="entry name" value="Na/ntran_symport"/>
</dbReference>
<dbReference type="PANTHER" id="PTHR42948:SF1">
    <property type="entry name" value="TRANSPORTER"/>
    <property type="match status" value="1"/>
</dbReference>
<dbReference type="PANTHER" id="PTHR42948">
    <property type="entry name" value="TRANSPORTER"/>
    <property type="match status" value="1"/>
</dbReference>